<name>A0ABR7NL18_9FIRM</name>
<dbReference type="PROSITE" id="PS01302">
    <property type="entry name" value="UPF0758"/>
    <property type="match status" value="1"/>
</dbReference>
<reference evidence="2 3" key="1">
    <citation type="submission" date="2020-08" db="EMBL/GenBank/DDBJ databases">
        <title>Genome public.</title>
        <authorList>
            <person name="Liu C."/>
            <person name="Sun Q."/>
        </authorList>
    </citation>
    <scope>NUCLEOTIDE SEQUENCE [LARGE SCALE GENOMIC DNA]</scope>
    <source>
        <strain evidence="2 3">BX1</strain>
    </source>
</reference>
<sequence>MMMYSFSFGRRLRRSTLLLLLLLAVMAAGRAVLWMLPGSDAAVSASNIKRQPGKTEEQRQAFLAALGWSADPEPCEVLEVIIPKEFDETYQNYNKIQTDQGLDLTRYRGKRCRRYSYMVHNHPSGDEHVRLNLLVCSGKIIGGDVCSMGLDGFLQGLAFPASAPPAETQSAAPAS</sequence>
<keyword evidence="3" id="KW-1185">Reference proteome</keyword>
<proteinExistence type="predicted"/>
<evidence type="ECO:0000259" key="1">
    <source>
        <dbReference type="Pfam" id="PF16112"/>
    </source>
</evidence>
<dbReference type="RefSeq" id="WP_262400561.1">
    <property type="nucleotide sequence ID" value="NZ_JACRTB010000021.1"/>
</dbReference>
<dbReference type="InterPro" id="IPR032257">
    <property type="entry name" value="DUF4830"/>
</dbReference>
<dbReference type="InterPro" id="IPR020891">
    <property type="entry name" value="UPF0758_CS"/>
</dbReference>
<evidence type="ECO:0000313" key="2">
    <source>
        <dbReference type="EMBL" id="MBC8577096.1"/>
    </source>
</evidence>
<evidence type="ECO:0000313" key="3">
    <source>
        <dbReference type="Proteomes" id="UP000658131"/>
    </source>
</evidence>
<dbReference type="Pfam" id="PF16112">
    <property type="entry name" value="DUF4830"/>
    <property type="match status" value="1"/>
</dbReference>
<feature type="domain" description="DUF4830" evidence="1">
    <location>
        <begin position="62"/>
        <end position="144"/>
    </location>
</feature>
<protein>
    <submittedName>
        <fullName evidence="2">DUF4830 domain-containing protein</fullName>
    </submittedName>
</protein>
<dbReference type="EMBL" id="JACRTB010000021">
    <property type="protein sequence ID" value="MBC8577096.1"/>
    <property type="molecule type" value="Genomic_DNA"/>
</dbReference>
<gene>
    <name evidence="2" type="ORF">H8717_11845</name>
</gene>
<accession>A0ABR7NL18</accession>
<comment type="caution">
    <text evidence="2">The sequence shown here is derived from an EMBL/GenBank/DDBJ whole genome shotgun (WGS) entry which is preliminary data.</text>
</comment>
<organism evidence="2 3">
    <name type="scientific">Yanshouia hominis</name>
    <dbReference type="NCBI Taxonomy" id="2763673"/>
    <lineage>
        <taxon>Bacteria</taxon>
        <taxon>Bacillati</taxon>
        <taxon>Bacillota</taxon>
        <taxon>Clostridia</taxon>
        <taxon>Eubacteriales</taxon>
        <taxon>Oscillospiraceae</taxon>
        <taxon>Yanshouia</taxon>
    </lineage>
</organism>
<dbReference type="Proteomes" id="UP000658131">
    <property type="component" value="Unassembled WGS sequence"/>
</dbReference>